<dbReference type="RefSeq" id="WP_194930686.1">
    <property type="nucleotide sequence ID" value="NZ_JADLZT010000004.1"/>
</dbReference>
<accession>A0ABS0BAP0</accession>
<name>A0ABS0BAP0_9GAMM</name>
<proteinExistence type="predicted"/>
<protein>
    <submittedName>
        <fullName evidence="1">Uncharacterized protein</fullName>
    </submittedName>
</protein>
<reference evidence="1 2" key="1">
    <citation type="submission" date="2020-11" db="EMBL/GenBank/DDBJ databases">
        <title>Draft Genome Sequence and Secondary Metabolite Biosynthetic Potential of the Lysobacter niastensis Type strain DSM 18481.</title>
        <authorList>
            <person name="Turrini P."/>
            <person name="Artuso I."/>
            <person name="Tescari M."/>
            <person name="Lugli G.A."/>
            <person name="Frangipani E."/>
            <person name="Ventura M."/>
            <person name="Visca P."/>
        </authorList>
    </citation>
    <scope>NUCLEOTIDE SEQUENCE [LARGE SCALE GENOMIC DNA]</scope>
    <source>
        <strain evidence="1 2">DSM 18481</strain>
    </source>
</reference>
<comment type="caution">
    <text evidence="1">The sequence shown here is derived from an EMBL/GenBank/DDBJ whole genome shotgun (WGS) entry which is preliminary data.</text>
</comment>
<dbReference type="EMBL" id="JADLZT010000004">
    <property type="protein sequence ID" value="MBF6024089.1"/>
    <property type="molecule type" value="Genomic_DNA"/>
</dbReference>
<sequence length="143" mass="16454">MNVHDDDLLQEVESGRLPLECFSHAEHVRLTWLYLQRHPLLQAIACFRATLQAYAATHGKHGLYHETVTLAFLLLIHERMSGEPATQAWPEFRARHADLLAWPDNPLFDEYPRDVLSDPVARDRFVAPRVRNVHSVRTAIAAR</sequence>
<evidence type="ECO:0000313" key="2">
    <source>
        <dbReference type="Proteomes" id="UP001429984"/>
    </source>
</evidence>
<gene>
    <name evidence="1" type="ORF">IU514_08600</name>
</gene>
<dbReference type="Proteomes" id="UP001429984">
    <property type="component" value="Unassembled WGS sequence"/>
</dbReference>
<organism evidence="1 2">
    <name type="scientific">Lysobacter niastensis</name>
    <dbReference type="NCBI Taxonomy" id="380629"/>
    <lineage>
        <taxon>Bacteria</taxon>
        <taxon>Pseudomonadati</taxon>
        <taxon>Pseudomonadota</taxon>
        <taxon>Gammaproteobacteria</taxon>
        <taxon>Lysobacterales</taxon>
        <taxon>Lysobacteraceae</taxon>
        <taxon>Lysobacter</taxon>
    </lineage>
</organism>
<keyword evidence="2" id="KW-1185">Reference proteome</keyword>
<evidence type="ECO:0000313" key="1">
    <source>
        <dbReference type="EMBL" id="MBF6024089.1"/>
    </source>
</evidence>